<reference evidence="2 3" key="1">
    <citation type="submission" date="2018-11" db="EMBL/GenBank/DDBJ databases">
        <title>Genome sequence of Apiotrichum porosum DSM 27194.</title>
        <authorList>
            <person name="Aliyu H."/>
            <person name="Gorte O."/>
            <person name="Ochsenreither K."/>
        </authorList>
    </citation>
    <scope>NUCLEOTIDE SEQUENCE [LARGE SCALE GENOMIC DNA]</scope>
    <source>
        <strain evidence="2 3">DSM 27194</strain>
    </source>
</reference>
<dbReference type="Proteomes" id="UP000279236">
    <property type="component" value="Unassembled WGS sequence"/>
</dbReference>
<evidence type="ECO:0000256" key="1">
    <source>
        <dbReference type="SAM" id="MobiDB-lite"/>
    </source>
</evidence>
<dbReference type="AlphaFoldDB" id="A0A427XWE9"/>
<sequence>MVRTSSLAKGKSRGLTQSISLPNMRRMHTQTVPSSPLSSSLPLPSPTYPRTNPPKRQPQKRLSIRDAKTALAAQPQLPELDPVQRTAPQIDPATSTPDIMAAAHTLAVIVAARCPLKTSPLPVLPCKPAAKIQPGIVKSVNSARMWWDPDWEWLHSLYPLAAEFGDTKK</sequence>
<dbReference type="RefSeq" id="XP_028477178.1">
    <property type="nucleotide sequence ID" value="XM_028622286.1"/>
</dbReference>
<feature type="compositionally biased region" description="Low complexity" evidence="1">
    <location>
        <begin position="33"/>
        <end position="42"/>
    </location>
</feature>
<comment type="caution">
    <text evidence="2">The sequence shown here is derived from an EMBL/GenBank/DDBJ whole genome shotgun (WGS) entry which is preliminary data.</text>
</comment>
<dbReference type="GeneID" id="39591436"/>
<proteinExistence type="predicted"/>
<gene>
    <name evidence="2" type="ORF">EHS24_006893</name>
</gene>
<dbReference type="EMBL" id="RSCE01000004">
    <property type="protein sequence ID" value="RSH83226.1"/>
    <property type="molecule type" value="Genomic_DNA"/>
</dbReference>
<feature type="compositionally biased region" description="Pro residues" evidence="1">
    <location>
        <begin position="43"/>
        <end position="56"/>
    </location>
</feature>
<accession>A0A427XWE9</accession>
<organism evidence="2 3">
    <name type="scientific">Apiotrichum porosum</name>
    <dbReference type="NCBI Taxonomy" id="105984"/>
    <lineage>
        <taxon>Eukaryota</taxon>
        <taxon>Fungi</taxon>
        <taxon>Dikarya</taxon>
        <taxon>Basidiomycota</taxon>
        <taxon>Agaricomycotina</taxon>
        <taxon>Tremellomycetes</taxon>
        <taxon>Trichosporonales</taxon>
        <taxon>Trichosporonaceae</taxon>
        <taxon>Apiotrichum</taxon>
    </lineage>
</organism>
<keyword evidence="3" id="KW-1185">Reference proteome</keyword>
<evidence type="ECO:0000313" key="3">
    <source>
        <dbReference type="Proteomes" id="UP000279236"/>
    </source>
</evidence>
<protein>
    <submittedName>
        <fullName evidence="2">Uncharacterized protein</fullName>
    </submittedName>
</protein>
<name>A0A427XWE9_9TREE</name>
<evidence type="ECO:0000313" key="2">
    <source>
        <dbReference type="EMBL" id="RSH83226.1"/>
    </source>
</evidence>
<feature type="region of interest" description="Disordered" evidence="1">
    <location>
        <begin position="1"/>
        <end position="95"/>
    </location>
</feature>